<evidence type="ECO:0000256" key="2">
    <source>
        <dbReference type="ARBA" id="ARBA00022741"/>
    </source>
</evidence>
<dbReference type="AlphaFoldDB" id="A0A1I0G157"/>
<dbReference type="Pfam" id="PF00005">
    <property type="entry name" value="ABC_tran"/>
    <property type="match status" value="1"/>
</dbReference>
<dbReference type="Gene3D" id="3.40.50.300">
    <property type="entry name" value="P-loop containing nucleotide triphosphate hydrolases"/>
    <property type="match status" value="1"/>
</dbReference>
<keyword evidence="1" id="KW-0813">Transport</keyword>
<accession>A0A1I0G157</accession>
<evidence type="ECO:0000256" key="1">
    <source>
        <dbReference type="ARBA" id="ARBA00022448"/>
    </source>
</evidence>
<dbReference type="SMART" id="SM00382">
    <property type="entry name" value="AAA"/>
    <property type="match status" value="1"/>
</dbReference>
<dbReference type="OrthoDB" id="9804819at2"/>
<keyword evidence="3 5" id="KW-0067">ATP-binding</keyword>
<feature type="domain" description="ABC transporter" evidence="4">
    <location>
        <begin position="5"/>
        <end position="258"/>
    </location>
</feature>
<dbReference type="PROSITE" id="PS50893">
    <property type="entry name" value="ABC_TRANSPORTER_2"/>
    <property type="match status" value="1"/>
</dbReference>
<evidence type="ECO:0000313" key="5">
    <source>
        <dbReference type="EMBL" id="SET64555.1"/>
    </source>
</evidence>
<proteinExistence type="predicted"/>
<reference evidence="5 6" key="1">
    <citation type="submission" date="2016-10" db="EMBL/GenBank/DDBJ databases">
        <authorList>
            <person name="de Groot N.N."/>
        </authorList>
    </citation>
    <scope>NUCLEOTIDE SEQUENCE [LARGE SCALE GENOMIC DNA]</scope>
    <source>
        <strain evidence="5 6">DSM 1801</strain>
    </source>
</reference>
<dbReference type="InterPro" id="IPR050763">
    <property type="entry name" value="ABC_transporter_ATP-binding"/>
</dbReference>
<keyword evidence="2" id="KW-0547">Nucleotide-binding</keyword>
<dbReference type="PANTHER" id="PTHR42711">
    <property type="entry name" value="ABC TRANSPORTER ATP-BINDING PROTEIN"/>
    <property type="match status" value="1"/>
</dbReference>
<evidence type="ECO:0000256" key="3">
    <source>
        <dbReference type="ARBA" id="ARBA00022840"/>
    </source>
</evidence>
<dbReference type="Proteomes" id="UP000199800">
    <property type="component" value="Unassembled WGS sequence"/>
</dbReference>
<dbReference type="InterPro" id="IPR027417">
    <property type="entry name" value="P-loop_NTPase"/>
</dbReference>
<dbReference type="PANTHER" id="PTHR42711:SF1">
    <property type="entry name" value="ABC-TRANSPORT PROTEIN, ATP-BINDING COMPONENT"/>
    <property type="match status" value="1"/>
</dbReference>
<protein>
    <submittedName>
        <fullName evidence="5">ABC-2 type transport system ATP-binding protein</fullName>
    </submittedName>
</protein>
<name>A0A1I0G157_9FIRM</name>
<evidence type="ECO:0000313" key="6">
    <source>
        <dbReference type="Proteomes" id="UP000199800"/>
    </source>
</evidence>
<sequence length="344" mass="39341">MKEIIKFTNVTKEYKVLNHRQGVLGGVKDLFSRNYNIIKAVNDINFSIEKGEIVGYLGPNGAGKSTTIKMMTGVLEPTCGEILVDGLVPHKKRAENAQNIGVVFGQRTQLWWALPAIESFRILKDIYMVNDKDYKDMLELYSSLVDLDILLKKAVRQMSLGQRTLTDILAAFLHNPSIVFLDEPTIGLDVSMKSKIRELVRLLNKEKNTTVILTTHDMSDVDALCQRVVIIDKGKKIYDDDINKLKGLYGNCRNLKVHIENKVEQQSEDVLKQNLEQVKDILLRAFHKTFTVVRNNEWIDILVNEDEISIIGVLNEIQQHWKLYDIKIQEISTEDVIKKVYEGV</sequence>
<organism evidence="5 6">
    <name type="scientific">[Clostridium] polysaccharolyticum</name>
    <dbReference type="NCBI Taxonomy" id="29364"/>
    <lineage>
        <taxon>Bacteria</taxon>
        <taxon>Bacillati</taxon>
        <taxon>Bacillota</taxon>
        <taxon>Clostridia</taxon>
        <taxon>Lachnospirales</taxon>
        <taxon>Lachnospiraceae</taxon>
    </lineage>
</organism>
<dbReference type="InterPro" id="IPR003593">
    <property type="entry name" value="AAA+_ATPase"/>
</dbReference>
<keyword evidence="6" id="KW-1185">Reference proteome</keyword>
<dbReference type="InterPro" id="IPR003439">
    <property type="entry name" value="ABC_transporter-like_ATP-bd"/>
</dbReference>
<evidence type="ECO:0000259" key="4">
    <source>
        <dbReference type="PROSITE" id="PS50893"/>
    </source>
</evidence>
<dbReference type="EMBL" id="FOHN01000044">
    <property type="protein sequence ID" value="SET64555.1"/>
    <property type="molecule type" value="Genomic_DNA"/>
</dbReference>
<dbReference type="SUPFAM" id="SSF52540">
    <property type="entry name" value="P-loop containing nucleoside triphosphate hydrolases"/>
    <property type="match status" value="1"/>
</dbReference>
<dbReference type="GO" id="GO:0005524">
    <property type="term" value="F:ATP binding"/>
    <property type="evidence" value="ECO:0007669"/>
    <property type="project" value="UniProtKB-KW"/>
</dbReference>
<gene>
    <name evidence="5" type="ORF">SAMN04487772_1445</name>
</gene>
<dbReference type="GO" id="GO:0016887">
    <property type="term" value="F:ATP hydrolysis activity"/>
    <property type="evidence" value="ECO:0007669"/>
    <property type="project" value="InterPro"/>
</dbReference>
<dbReference type="STRING" id="29364.SAMN04487772_1445"/>
<dbReference type="RefSeq" id="WP_092479177.1">
    <property type="nucleotide sequence ID" value="NZ_FOHN01000044.1"/>
</dbReference>